<sequence length="395" mass="43827">MKKLKDNLYSVGVQNPTLRVFDIIMATKFGTTYGSYLVLGDEKKALIDGSHSGFEHIWFDHIEEITPLDSIDYLVINHTEPDHSYAVAAFLDKNPKVTIIGSVAAINNLKVITNRDFNSQVVKGEDTLDLGGRRLVFKTTPNVHWPDTMITYCPELKALFPCDFLGSHFCEPTERLETCVKKELYDIEFENYYRSIMGPFPAAVRNALAYVETLDVDVVCPSHGPTYGTAYLKEALEKYRQWSAEPAAGAKKSVAIFYVSAYGFTRGMCQYVAGKLEEKGLDVFIADIIKNDEASLMPHLSADALVFGSPTINRAALKPVWDIISSIDAVNAKGKSFATIGDYGWTGEACGQLNDRLTGLKMKQAGESVKCRFAPTDETWQELDRLVDDIVAALA</sequence>
<dbReference type="PANTHER" id="PTHR32145:SF11">
    <property type="entry name" value="DIFLAVIN FLAVOPROTEIN A 2-RELATED"/>
    <property type="match status" value="1"/>
</dbReference>
<dbReference type="GO" id="GO:0016651">
    <property type="term" value="F:oxidoreductase activity, acting on NAD(P)H"/>
    <property type="evidence" value="ECO:0007669"/>
    <property type="project" value="UniProtKB-ARBA"/>
</dbReference>
<dbReference type="PIRSF" id="PIRSF005243">
    <property type="entry name" value="ROO"/>
    <property type="match status" value="1"/>
</dbReference>
<dbReference type="InterPro" id="IPR016440">
    <property type="entry name" value="Rubredoxin-O_OxRdtase"/>
</dbReference>
<gene>
    <name evidence="7" type="ORF">SAMN04489866_10746</name>
</gene>
<dbReference type="InterPro" id="IPR045761">
    <property type="entry name" value="ODP_dom"/>
</dbReference>
<keyword evidence="5" id="KW-0408">Iron</keyword>
<evidence type="ECO:0000256" key="4">
    <source>
        <dbReference type="ARBA" id="ARBA00022982"/>
    </source>
</evidence>
<dbReference type="Proteomes" id="UP000198995">
    <property type="component" value="Unassembled WGS sequence"/>
</dbReference>
<dbReference type="RefSeq" id="WP_091791944.1">
    <property type="nucleotide sequence ID" value="NZ_FNAF01000007.1"/>
</dbReference>
<dbReference type="InterPro" id="IPR029039">
    <property type="entry name" value="Flavoprotein-like_sf"/>
</dbReference>
<dbReference type="SMART" id="SM00849">
    <property type="entry name" value="Lactamase_B"/>
    <property type="match status" value="1"/>
</dbReference>
<comment type="similarity">
    <text evidence="2">In the N-terminal section; belongs to the zinc metallo-hydrolase group 3 family.</text>
</comment>
<name>A0A1G6XQ64_PEPNI</name>
<dbReference type="GO" id="GO:0009055">
    <property type="term" value="F:electron transfer activity"/>
    <property type="evidence" value="ECO:0007669"/>
    <property type="project" value="InterPro"/>
</dbReference>
<dbReference type="PANTHER" id="PTHR32145">
    <property type="entry name" value="DIFLAVIN FLAVOPROTEIN A 2-RELATED"/>
    <property type="match status" value="1"/>
</dbReference>
<protein>
    <submittedName>
        <fullName evidence="7">Flavorubredoxin</fullName>
    </submittedName>
</protein>
<dbReference type="InterPro" id="IPR036866">
    <property type="entry name" value="RibonucZ/Hydroxyglut_hydro"/>
</dbReference>
<proteinExistence type="inferred from homology"/>
<keyword evidence="4" id="KW-0249">Electron transport</keyword>
<dbReference type="InterPro" id="IPR008254">
    <property type="entry name" value="Flavodoxin/NO_synth"/>
</dbReference>
<keyword evidence="3" id="KW-0813">Transport</keyword>
<dbReference type="Pfam" id="PF00258">
    <property type="entry name" value="Flavodoxin_1"/>
    <property type="match status" value="1"/>
</dbReference>
<evidence type="ECO:0000256" key="3">
    <source>
        <dbReference type="ARBA" id="ARBA00022448"/>
    </source>
</evidence>
<dbReference type="AlphaFoldDB" id="A0A1G6XQ64"/>
<evidence type="ECO:0000259" key="6">
    <source>
        <dbReference type="PROSITE" id="PS50902"/>
    </source>
</evidence>
<dbReference type="Pfam" id="PF19583">
    <property type="entry name" value="ODP"/>
    <property type="match status" value="1"/>
</dbReference>
<keyword evidence="8" id="KW-1185">Reference proteome</keyword>
<evidence type="ECO:0000256" key="5">
    <source>
        <dbReference type="ARBA" id="ARBA00023004"/>
    </source>
</evidence>
<comment type="cofactor">
    <cofactor evidence="1">
        <name>Fe cation</name>
        <dbReference type="ChEBI" id="CHEBI:24875"/>
    </cofactor>
</comment>
<evidence type="ECO:0000256" key="2">
    <source>
        <dbReference type="ARBA" id="ARBA00007121"/>
    </source>
</evidence>
<dbReference type="OrthoDB" id="9807946at2"/>
<evidence type="ECO:0000313" key="8">
    <source>
        <dbReference type="Proteomes" id="UP000198995"/>
    </source>
</evidence>
<dbReference type="SUPFAM" id="SSF52218">
    <property type="entry name" value="Flavoproteins"/>
    <property type="match status" value="1"/>
</dbReference>
<feature type="domain" description="Flavodoxin-like" evidence="6">
    <location>
        <begin position="254"/>
        <end position="391"/>
    </location>
</feature>
<evidence type="ECO:0000313" key="7">
    <source>
        <dbReference type="EMBL" id="SDD80111.1"/>
    </source>
</evidence>
<organism evidence="7 8">
    <name type="scientific">Peptococcus niger</name>
    <dbReference type="NCBI Taxonomy" id="2741"/>
    <lineage>
        <taxon>Bacteria</taxon>
        <taxon>Bacillati</taxon>
        <taxon>Bacillota</taxon>
        <taxon>Clostridia</taxon>
        <taxon>Eubacteriales</taxon>
        <taxon>Peptococcaceae</taxon>
        <taxon>Peptococcus</taxon>
    </lineage>
</organism>
<dbReference type="EMBL" id="FNAF01000007">
    <property type="protein sequence ID" value="SDD80111.1"/>
    <property type="molecule type" value="Genomic_DNA"/>
</dbReference>
<accession>A0A1G6XQ64</accession>
<dbReference type="SUPFAM" id="SSF56281">
    <property type="entry name" value="Metallo-hydrolase/oxidoreductase"/>
    <property type="match status" value="1"/>
</dbReference>
<evidence type="ECO:0000256" key="1">
    <source>
        <dbReference type="ARBA" id="ARBA00001962"/>
    </source>
</evidence>
<dbReference type="PROSITE" id="PS50902">
    <property type="entry name" value="FLAVODOXIN_LIKE"/>
    <property type="match status" value="1"/>
</dbReference>
<dbReference type="Gene3D" id="3.60.15.10">
    <property type="entry name" value="Ribonuclease Z/Hydroxyacylglutathione hydrolase-like"/>
    <property type="match status" value="1"/>
</dbReference>
<dbReference type="InterPro" id="IPR001279">
    <property type="entry name" value="Metallo-B-lactamas"/>
</dbReference>
<dbReference type="GO" id="GO:0046872">
    <property type="term" value="F:metal ion binding"/>
    <property type="evidence" value="ECO:0007669"/>
    <property type="project" value="InterPro"/>
</dbReference>
<dbReference type="InterPro" id="IPR051285">
    <property type="entry name" value="NADH_oxidoreductase_modular"/>
</dbReference>
<dbReference type="CDD" id="cd07709">
    <property type="entry name" value="flavodiiron_proteins_MBL-fold"/>
    <property type="match status" value="1"/>
</dbReference>
<reference evidence="7 8" key="1">
    <citation type="submission" date="2016-10" db="EMBL/GenBank/DDBJ databases">
        <authorList>
            <person name="de Groot N.N."/>
        </authorList>
    </citation>
    <scope>NUCLEOTIDE SEQUENCE [LARGE SCALE GENOMIC DNA]</scope>
    <source>
        <strain evidence="7 8">DSM 20475</strain>
    </source>
</reference>
<dbReference type="Gene3D" id="3.40.50.360">
    <property type="match status" value="1"/>
</dbReference>
<dbReference type="STRING" id="2741.SAMN04489866_10746"/>
<dbReference type="GO" id="GO:0010181">
    <property type="term" value="F:FMN binding"/>
    <property type="evidence" value="ECO:0007669"/>
    <property type="project" value="InterPro"/>
</dbReference>